<dbReference type="EMBL" id="JAHUTJ010002150">
    <property type="protein sequence ID" value="MED6265074.1"/>
    <property type="molecule type" value="Genomic_DNA"/>
</dbReference>
<name>A0ABU7CU89_9TELE</name>
<evidence type="ECO:0000313" key="1">
    <source>
        <dbReference type="EMBL" id="MED6265074.1"/>
    </source>
</evidence>
<accession>A0ABU7CU89</accession>
<reference evidence="1 2" key="1">
    <citation type="submission" date="2021-06" db="EMBL/GenBank/DDBJ databases">
        <authorList>
            <person name="Palmer J.M."/>
        </authorList>
    </citation>
    <scope>NUCLEOTIDE SEQUENCE [LARGE SCALE GENOMIC DNA]</scope>
    <source>
        <strain evidence="1 2">CL_MEX2019</strain>
        <tissue evidence="1">Muscle</tissue>
    </source>
</reference>
<organism evidence="1 2">
    <name type="scientific">Characodon lateralis</name>
    <dbReference type="NCBI Taxonomy" id="208331"/>
    <lineage>
        <taxon>Eukaryota</taxon>
        <taxon>Metazoa</taxon>
        <taxon>Chordata</taxon>
        <taxon>Craniata</taxon>
        <taxon>Vertebrata</taxon>
        <taxon>Euteleostomi</taxon>
        <taxon>Actinopterygii</taxon>
        <taxon>Neopterygii</taxon>
        <taxon>Teleostei</taxon>
        <taxon>Neoteleostei</taxon>
        <taxon>Acanthomorphata</taxon>
        <taxon>Ovalentaria</taxon>
        <taxon>Atherinomorphae</taxon>
        <taxon>Cyprinodontiformes</taxon>
        <taxon>Goodeidae</taxon>
        <taxon>Characodon</taxon>
    </lineage>
</organism>
<protein>
    <submittedName>
        <fullName evidence="1">Uncharacterized protein</fullName>
    </submittedName>
</protein>
<comment type="caution">
    <text evidence="1">The sequence shown here is derived from an EMBL/GenBank/DDBJ whole genome shotgun (WGS) entry which is preliminary data.</text>
</comment>
<evidence type="ECO:0000313" key="2">
    <source>
        <dbReference type="Proteomes" id="UP001352852"/>
    </source>
</evidence>
<gene>
    <name evidence="1" type="ORF">CHARACLAT_021757</name>
</gene>
<dbReference type="Proteomes" id="UP001352852">
    <property type="component" value="Unassembled WGS sequence"/>
</dbReference>
<sequence>MPLPARRQHAGGSQGILRECQKIFLDLRKGSLRRTHSASDVVVPTLVSGSAGICLEKAVTRLWRDL</sequence>
<keyword evidence="2" id="KW-1185">Reference proteome</keyword>
<proteinExistence type="predicted"/>